<keyword evidence="2" id="KW-1185">Reference proteome</keyword>
<dbReference type="Proteomes" id="UP001632038">
    <property type="component" value="Unassembled WGS sequence"/>
</dbReference>
<reference evidence="2" key="1">
    <citation type="journal article" date="2024" name="IScience">
        <title>Strigolactones Initiate the Formation of Haustorium-like Structures in Castilleja.</title>
        <authorList>
            <person name="Buerger M."/>
            <person name="Peterson D."/>
            <person name="Chory J."/>
        </authorList>
    </citation>
    <scope>NUCLEOTIDE SEQUENCE [LARGE SCALE GENOMIC DNA]</scope>
</reference>
<dbReference type="PANTHER" id="PTHR33018:SF31">
    <property type="entry name" value="TRANSPOSASE, PTTA_EN_SPM, PLANT"/>
    <property type="match status" value="1"/>
</dbReference>
<evidence type="ECO:0000313" key="2">
    <source>
        <dbReference type="Proteomes" id="UP001632038"/>
    </source>
</evidence>
<dbReference type="EMBL" id="JAVIJP010000081">
    <property type="protein sequence ID" value="KAL3618331.1"/>
    <property type="molecule type" value="Genomic_DNA"/>
</dbReference>
<sequence>MASESEDGDLSMEKNAPLRRRGIHTLKMIDKLTKNGQKIPMRWNVKGQPIGPNRFIFQHFIGYQTRSRVSVSIPKWKDVPKEVKSLICEAVMEKFDVDKTKVRLILLSASKKWSDFKHILTSEHLFTNTEKTQIQTEPPQEFSFIDRDTWAEFIQQRCSSEFQEISDRNSKVAKLNQYPFKSARKSYASIEEEMLIDQGLDPTTCSLPRHELWLAARKTDDTYEPNVMDVARNIDTLKEKASQVIEI</sequence>
<protein>
    <submittedName>
        <fullName evidence="1">Uncharacterized protein</fullName>
    </submittedName>
</protein>
<dbReference type="AlphaFoldDB" id="A0ABD3BMJ5"/>
<comment type="caution">
    <text evidence="1">The sequence shown here is derived from an EMBL/GenBank/DDBJ whole genome shotgun (WGS) entry which is preliminary data.</text>
</comment>
<evidence type="ECO:0000313" key="1">
    <source>
        <dbReference type="EMBL" id="KAL3618331.1"/>
    </source>
</evidence>
<name>A0ABD3BMJ5_9LAMI</name>
<accession>A0ABD3BMJ5</accession>
<gene>
    <name evidence="1" type="ORF">CASFOL_038652</name>
</gene>
<organism evidence="1 2">
    <name type="scientific">Castilleja foliolosa</name>
    <dbReference type="NCBI Taxonomy" id="1961234"/>
    <lineage>
        <taxon>Eukaryota</taxon>
        <taxon>Viridiplantae</taxon>
        <taxon>Streptophyta</taxon>
        <taxon>Embryophyta</taxon>
        <taxon>Tracheophyta</taxon>
        <taxon>Spermatophyta</taxon>
        <taxon>Magnoliopsida</taxon>
        <taxon>eudicotyledons</taxon>
        <taxon>Gunneridae</taxon>
        <taxon>Pentapetalae</taxon>
        <taxon>asterids</taxon>
        <taxon>lamiids</taxon>
        <taxon>Lamiales</taxon>
        <taxon>Orobanchaceae</taxon>
        <taxon>Pedicularideae</taxon>
        <taxon>Castillejinae</taxon>
        <taxon>Castilleja</taxon>
    </lineage>
</organism>
<dbReference type="PANTHER" id="PTHR33018">
    <property type="entry name" value="OS10G0338966 PROTEIN-RELATED"/>
    <property type="match status" value="1"/>
</dbReference>
<proteinExistence type="predicted"/>